<keyword evidence="1" id="KW-0812">Transmembrane</keyword>
<sequence>MLPRANTVQSYYTQSTFKSRFLICVQGIWTGMIAGIVLQTIILVVITAITDWESEAALAEGRVKKWGGSSGRH</sequence>
<gene>
    <name evidence="2" type="ORF">LITE_LOCUS36634</name>
</gene>
<reference evidence="2" key="1">
    <citation type="submission" date="2022-08" db="EMBL/GenBank/DDBJ databases">
        <authorList>
            <person name="Gutierrez-Valencia J."/>
        </authorList>
    </citation>
    <scope>NUCLEOTIDE SEQUENCE</scope>
</reference>
<feature type="transmembrane region" description="Helical" evidence="1">
    <location>
        <begin position="21"/>
        <end position="49"/>
    </location>
</feature>
<organism evidence="2 3">
    <name type="scientific">Linum tenue</name>
    <dbReference type="NCBI Taxonomy" id="586396"/>
    <lineage>
        <taxon>Eukaryota</taxon>
        <taxon>Viridiplantae</taxon>
        <taxon>Streptophyta</taxon>
        <taxon>Embryophyta</taxon>
        <taxon>Tracheophyta</taxon>
        <taxon>Spermatophyta</taxon>
        <taxon>Magnoliopsida</taxon>
        <taxon>eudicotyledons</taxon>
        <taxon>Gunneridae</taxon>
        <taxon>Pentapetalae</taxon>
        <taxon>rosids</taxon>
        <taxon>fabids</taxon>
        <taxon>Malpighiales</taxon>
        <taxon>Linaceae</taxon>
        <taxon>Linum</taxon>
    </lineage>
</organism>
<name>A0AAV0P3M0_9ROSI</name>
<keyword evidence="1" id="KW-0472">Membrane</keyword>
<evidence type="ECO:0000313" key="3">
    <source>
        <dbReference type="Proteomes" id="UP001154282"/>
    </source>
</evidence>
<protein>
    <submittedName>
        <fullName evidence="2">Uncharacterized protein</fullName>
    </submittedName>
</protein>
<evidence type="ECO:0000313" key="2">
    <source>
        <dbReference type="EMBL" id="CAI0465504.1"/>
    </source>
</evidence>
<dbReference type="EMBL" id="CAMGYJ010000008">
    <property type="protein sequence ID" value="CAI0465504.1"/>
    <property type="molecule type" value="Genomic_DNA"/>
</dbReference>
<comment type="caution">
    <text evidence="2">The sequence shown here is derived from an EMBL/GenBank/DDBJ whole genome shotgun (WGS) entry which is preliminary data.</text>
</comment>
<dbReference type="Proteomes" id="UP001154282">
    <property type="component" value="Unassembled WGS sequence"/>
</dbReference>
<dbReference type="AlphaFoldDB" id="A0AAV0P3M0"/>
<keyword evidence="1" id="KW-1133">Transmembrane helix</keyword>
<proteinExistence type="predicted"/>
<evidence type="ECO:0000256" key="1">
    <source>
        <dbReference type="SAM" id="Phobius"/>
    </source>
</evidence>
<keyword evidence="3" id="KW-1185">Reference proteome</keyword>
<accession>A0AAV0P3M0</accession>